<dbReference type="GO" id="GO:0022857">
    <property type="term" value="F:transmembrane transporter activity"/>
    <property type="evidence" value="ECO:0007669"/>
    <property type="project" value="InterPro"/>
</dbReference>
<feature type="transmembrane region" description="Helical" evidence="6">
    <location>
        <begin position="328"/>
        <end position="346"/>
    </location>
</feature>
<evidence type="ECO:0000313" key="9">
    <source>
        <dbReference type="Proteomes" id="UP000676325"/>
    </source>
</evidence>
<feature type="domain" description="Major facilitator superfamily (MFS) profile" evidence="7">
    <location>
        <begin position="40"/>
        <end position="471"/>
    </location>
</feature>
<dbReference type="Proteomes" id="UP000676325">
    <property type="component" value="Unassembled WGS sequence"/>
</dbReference>
<accession>A0A941E635</accession>
<feature type="transmembrane region" description="Helical" evidence="6">
    <location>
        <begin position="654"/>
        <end position="672"/>
    </location>
</feature>
<feature type="transmembrane region" description="Helical" evidence="6">
    <location>
        <begin position="303"/>
        <end position="321"/>
    </location>
</feature>
<dbReference type="EMBL" id="JAGSOH010000027">
    <property type="protein sequence ID" value="MBR7827030.1"/>
    <property type="molecule type" value="Genomic_DNA"/>
</dbReference>
<comment type="subcellular location">
    <subcellularLocation>
        <location evidence="1">Cell membrane</location>
        <topology evidence="1">Multi-pass membrane protein</topology>
    </subcellularLocation>
</comment>
<dbReference type="Gene3D" id="1.20.1250.20">
    <property type="entry name" value="MFS general substrate transporter like domains"/>
    <property type="match status" value="2"/>
</dbReference>
<keyword evidence="9" id="KW-1185">Reference proteome</keyword>
<dbReference type="SUPFAM" id="SSF103473">
    <property type="entry name" value="MFS general substrate transporter"/>
    <property type="match status" value="1"/>
</dbReference>
<evidence type="ECO:0000313" key="8">
    <source>
        <dbReference type="EMBL" id="MBR7827030.1"/>
    </source>
</evidence>
<feature type="transmembrane region" description="Helical" evidence="6">
    <location>
        <begin position="261"/>
        <end position="288"/>
    </location>
</feature>
<comment type="caution">
    <text evidence="8">The sequence shown here is derived from an EMBL/GenBank/DDBJ whole genome shotgun (WGS) entry which is preliminary data.</text>
</comment>
<evidence type="ECO:0000256" key="2">
    <source>
        <dbReference type="ARBA" id="ARBA00022448"/>
    </source>
</evidence>
<feature type="transmembrane region" description="Helical" evidence="6">
    <location>
        <begin position="105"/>
        <end position="122"/>
    </location>
</feature>
<evidence type="ECO:0000256" key="3">
    <source>
        <dbReference type="ARBA" id="ARBA00022692"/>
    </source>
</evidence>
<dbReference type="AlphaFoldDB" id="A0A941E635"/>
<feature type="transmembrane region" description="Helical" evidence="6">
    <location>
        <begin position="164"/>
        <end position="183"/>
    </location>
</feature>
<keyword evidence="3 6" id="KW-0812">Transmembrane</keyword>
<keyword evidence="2" id="KW-0813">Transport</keyword>
<reference evidence="8" key="1">
    <citation type="submission" date="2021-04" db="EMBL/GenBank/DDBJ databases">
        <title>Genome based classification of Actinospica acidithermotolerans sp. nov., an actinobacterium isolated from an Indonesian hot spring.</title>
        <authorList>
            <person name="Kusuma A.B."/>
            <person name="Putra K.E."/>
            <person name="Nafisah S."/>
            <person name="Loh J."/>
            <person name="Nouioui I."/>
            <person name="Goodfellow M."/>
        </authorList>
    </citation>
    <scope>NUCLEOTIDE SEQUENCE</scope>
    <source>
        <strain evidence="8">MGRD01-02</strain>
    </source>
</reference>
<keyword evidence="5 6" id="KW-0472">Membrane</keyword>
<gene>
    <name evidence="8" type="ORF">KDK95_12000</name>
</gene>
<proteinExistence type="predicted"/>
<dbReference type="InterPro" id="IPR020846">
    <property type="entry name" value="MFS_dom"/>
</dbReference>
<evidence type="ECO:0000256" key="1">
    <source>
        <dbReference type="ARBA" id="ARBA00004651"/>
    </source>
</evidence>
<feature type="transmembrane region" description="Helical" evidence="6">
    <location>
        <begin position="128"/>
        <end position="152"/>
    </location>
</feature>
<evidence type="ECO:0000256" key="6">
    <source>
        <dbReference type="SAM" id="Phobius"/>
    </source>
</evidence>
<sequence length="708" mass="74545">MASSSSARSAAPPAPAVEARRGIWGRQLDHYPSTAPRATYLVIVVLATITLYYELYVQGSVATALAANLHMTLVYLIAISIVGNAVGALASVVAGLADRWGRANLVVYGLAVTGALVAFGLANSTDKWVYLVLFAVVSFVEGMILVATPALIRDFSPQLGRASAMCFWTMGPVLGSLVVSEVASHTLDSHPDWQYQYRVCGIVGLAVFLIAFVGLRELAPQLRDQLMVSMRDKALIEANARGIDPNEVLSGHWRQMLRKDIVFPAIAISVSLLFYYIAVGLFVVFYATNFGYTEERANALSNWYWAVNAVALLVTGVLSDMLKVRKPFMLVGGVVSLVGVAMFAIATTHPGTTYYEFVAILMPISIGGALAFAAWMAAFTETVEAHNPAATATGLAVWGATLRTIVVVALLALIAVIPAASTLVNQGSQVSAAAAGQAPGLTAAENATVKAVAADPTIATRVQTIATDDAAQLATAEKLSSTTQAELAASPNDPTVQAEAISEISGVSAADVARVITLGAKYQNQLATAQAIDSGTQAALATNPNDTAAQAKAVSDIATAFHLTAAQAAARFEALAAVPQADLALLDTDGKQVQSAAAALTALGKVPTADLTLVSTYGPGLQDPKVVAELKYLQANAPAVEKAAKDSPIQWQRWWWVCFGGQLLFIPFIWMLKGRWSPRKAREDARQHAESVDRQLAALAGLAGRPAE</sequence>
<dbReference type="PROSITE" id="PS50850">
    <property type="entry name" value="MFS"/>
    <property type="match status" value="1"/>
</dbReference>
<dbReference type="CDD" id="cd06174">
    <property type="entry name" value="MFS"/>
    <property type="match status" value="1"/>
</dbReference>
<protein>
    <submittedName>
        <fullName evidence="8">MFS transporter</fullName>
    </submittedName>
</protein>
<keyword evidence="4 6" id="KW-1133">Transmembrane helix</keyword>
<feature type="transmembrane region" description="Helical" evidence="6">
    <location>
        <begin position="73"/>
        <end position="93"/>
    </location>
</feature>
<evidence type="ECO:0000256" key="4">
    <source>
        <dbReference type="ARBA" id="ARBA00022989"/>
    </source>
</evidence>
<dbReference type="PANTHER" id="PTHR23505:SF79">
    <property type="entry name" value="PROTEIN SPINSTER"/>
    <property type="match status" value="1"/>
</dbReference>
<dbReference type="InterPro" id="IPR011701">
    <property type="entry name" value="MFS"/>
</dbReference>
<dbReference type="Pfam" id="PF07690">
    <property type="entry name" value="MFS_1"/>
    <property type="match status" value="1"/>
</dbReference>
<dbReference type="PANTHER" id="PTHR23505">
    <property type="entry name" value="SPINSTER"/>
    <property type="match status" value="1"/>
</dbReference>
<dbReference type="RefSeq" id="WP_212518177.1">
    <property type="nucleotide sequence ID" value="NZ_JAGSOH010000027.1"/>
</dbReference>
<feature type="transmembrane region" description="Helical" evidence="6">
    <location>
        <begin position="35"/>
        <end position="53"/>
    </location>
</feature>
<evidence type="ECO:0000256" key="5">
    <source>
        <dbReference type="ARBA" id="ARBA00023136"/>
    </source>
</evidence>
<dbReference type="InterPro" id="IPR036259">
    <property type="entry name" value="MFS_trans_sf"/>
</dbReference>
<evidence type="ECO:0000259" key="7">
    <source>
        <dbReference type="PROSITE" id="PS50850"/>
    </source>
</evidence>
<name>A0A941E635_9ACTN</name>
<dbReference type="InterPro" id="IPR044770">
    <property type="entry name" value="MFS_spinster-like"/>
</dbReference>
<dbReference type="GO" id="GO:0005886">
    <property type="term" value="C:plasma membrane"/>
    <property type="evidence" value="ECO:0007669"/>
    <property type="project" value="UniProtKB-SubCell"/>
</dbReference>
<feature type="transmembrane region" description="Helical" evidence="6">
    <location>
        <begin position="358"/>
        <end position="379"/>
    </location>
</feature>
<organism evidence="8 9">
    <name type="scientific">Actinospica acidithermotolerans</name>
    <dbReference type="NCBI Taxonomy" id="2828514"/>
    <lineage>
        <taxon>Bacteria</taxon>
        <taxon>Bacillati</taxon>
        <taxon>Actinomycetota</taxon>
        <taxon>Actinomycetes</taxon>
        <taxon>Catenulisporales</taxon>
        <taxon>Actinospicaceae</taxon>
        <taxon>Actinospica</taxon>
    </lineage>
</organism>
<feature type="transmembrane region" description="Helical" evidence="6">
    <location>
        <begin position="195"/>
        <end position="215"/>
    </location>
</feature>
<feature type="transmembrane region" description="Helical" evidence="6">
    <location>
        <begin position="400"/>
        <end position="420"/>
    </location>
</feature>